<dbReference type="InterPro" id="IPR012337">
    <property type="entry name" value="RNaseH-like_sf"/>
</dbReference>
<dbReference type="NCBIfam" id="NF033546">
    <property type="entry name" value="transpos_IS21"/>
    <property type="match status" value="1"/>
</dbReference>
<dbReference type="InterPro" id="IPR036397">
    <property type="entry name" value="RNaseH_sf"/>
</dbReference>
<organism evidence="3">
    <name type="scientific">Caldithrix abyssi</name>
    <dbReference type="NCBI Taxonomy" id="187145"/>
    <lineage>
        <taxon>Bacteria</taxon>
        <taxon>Pseudomonadati</taxon>
        <taxon>Calditrichota</taxon>
        <taxon>Calditrichia</taxon>
        <taxon>Calditrichales</taxon>
        <taxon>Calditrichaceae</taxon>
        <taxon>Caldithrix</taxon>
    </lineage>
</organism>
<dbReference type="Pfam" id="PF22483">
    <property type="entry name" value="Mu-transpos_C_2"/>
    <property type="match status" value="1"/>
</dbReference>
<dbReference type="InterPro" id="IPR054353">
    <property type="entry name" value="IstA-like_C"/>
</dbReference>
<dbReference type="PANTHER" id="PTHR35004">
    <property type="entry name" value="TRANSPOSASE RV3428C-RELATED"/>
    <property type="match status" value="1"/>
</dbReference>
<name>A0A7V5LI20_CALAY</name>
<reference evidence="3" key="1">
    <citation type="journal article" date="2020" name="mSystems">
        <title>Genome- and Community-Level Interaction Insights into Carbon Utilization and Element Cycling Functions of Hydrothermarchaeota in Hydrothermal Sediment.</title>
        <authorList>
            <person name="Zhou Z."/>
            <person name="Liu Y."/>
            <person name="Xu W."/>
            <person name="Pan J."/>
            <person name="Luo Z.H."/>
            <person name="Li M."/>
        </authorList>
    </citation>
    <scope>NUCLEOTIDE SEQUENCE [LARGE SCALE GENOMIC DNA]</scope>
    <source>
        <strain evidence="3">HyVt-76</strain>
    </source>
</reference>
<feature type="domain" description="Integrase catalytic" evidence="2">
    <location>
        <begin position="111"/>
        <end position="286"/>
    </location>
</feature>
<dbReference type="Pfam" id="PF00665">
    <property type="entry name" value="rve"/>
    <property type="match status" value="1"/>
</dbReference>
<dbReference type="Proteomes" id="UP000886111">
    <property type="component" value="Unassembled WGS sequence"/>
</dbReference>
<dbReference type="Gene3D" id="3.30.420.10">
    <property type="entry name" value="Ribonuclease H-like superfamily/Ribonuclease H"/>
    <property type="match status" value="1"/>
</dbReference>
<evidence type="ECO:0000256" key="1">
    <source>
        <dbReference type="ARBA" id="ARBA00009277"/>
    </source>
</evidence>
<evidence type="ECO:0000259" key="2">
    <source>
        <dbReference type="PROSITE" id="PS50994"/>
    </source>
</evidence>
<sequence length="492" mass="56896">MIDYETYIKMKNYHEKDGLNCNQVAAIMGLSYKTVNKWLNEQRYRMRKPSQRSSKLDPFKNQILQMLEKYPYSAAQILLRIKEDGFDGGYTIVKDYVRKVRPPKTKAYLMLSFAPGECAQVDWGSYGSVNVGSTCRRLSFFVMVLCYSRLMYVEFTVSQTMEHFLACHQNAFDFFGCVPKKIMVDNLKSAVLRRIVGQAPVFNPKYFDFANHYGFSIAACNVGAGNEKGRVENGVGYVKKNFLAGLDIPDFVAINPAARHWLTTVANVRIHGKTRQKPVERFEKERSFLNPLPANAFDIATVSQVRASSQFRITLDANRYSVPAEYAGARLTLKTYPDRLCIYSQNKLIARHVRSYDRHQDFEDPDHPRQLLVQRKKARDQKIYMRFLTLSPKAEQYYYKLEQRRMNPKHHVQKIVALSEIYDSDAVARALEDAFTFQAFSCEYIANLLEQRSRCLPEPGALHLVRSEDLLDIDIEQPDLSIYERKGHDPKK</sequence>
<proteinExistence type="inferred from homology"/>
<protein>
    <submittedName>
        <fullName evidence="3">IS21 family transposase</fullName>
    </submittedName>
</protein>
<comment type="caution">
    <text evidence="3">The sequence shown here is derived from an EMBL/GenBank/DDBJ whole genome shotgun (WGS) entry which is preliminary data.</text>
</comment>
<comment type="similarity">
    <text evidence="1">Belongs to the transposase IS21/IS408/IS1162 family.</text>
</comment>
<accession>A0A7V5LI20</accession>
<evidence type="ECO:0000313" key="3">
    <source>
        <dbReference type="EMBL" id="HHE54252.1"/>
    </source>
</evidence>
<dbReference type="SUPFAM" id="SSF53098">
    <property type="entry name" value="Ribonuclease H-like"/>
    <property type="match status" value="1"/>
</dbReference>
<gene>
    <name evidence="3" type="ORF">ENL21_00595</name>
</gene>
<dbReference type="GO" id="GO:0015074">
    <property type="term" value="P:DNA integration"/>
    <property type="evidence" value="ECO:0007669"/>
    <property type="project" value="InterPro"/>
</dbReference>
<dbReference type="AlphaFoldDB" id="A0A7V5LI20"/>
<dbReference type="PANTHER" id="PTHR35004:SF6">
    <property type="entry name" value="TRANSPOSASE"/>
    <property type="match status" value="1"/>
</dbReference>
<dbReference type="EMBL" id="DRTD01000040">
    <property type="protein sequence ID" value="HHE54252.1"/>
    <property type="molecule type" value="Genomic_DNA"/>
</dbReference>
<dbReference type="PROSITE" id="PS50994">
    <property type="entry name" value="INTEGRASE"/>
    <property type="match status" value="1"/>
</dbReference>
<dbReference type="GO" id="GO:0003676">
    <property type="term" value="F:nucleic acid binding"/>
    <property type="evidence" value="ECO:0007669"/>
    <property type="project" value="InterPro"/>
</dbReference>
<dbReference type="InterPro" id="IPR001584">
    <property type="entry name" value="Integrase_cat-core"/>
</dbReference>